<dbReference type="GO" id="GO:0046872">
    <property type="term" value="F:metal ion binding"/>
    <property type="evidence" value="ECO:0007669"/>
    <property type="project" value="UniProtKB-KW"/>
</dbReference>
<dbReference type="SFLD" id="SFLDG01123">
    <property type="entry name" value="methyltransferase_(Class_B)"/>
    <property type="match status" value="1"/>
</dbReference>
<dbReference type="AlphaFoldDB" id="A0A1F7SM87"/>
<keyword evidence="6" id="KW-0408">Iron</keyword>
<dbReference type="Pfam" id="PF04055">
    <property type="entry name" value="Radical_SAM"/>
    <property type="match status" value="1"/>
</dbReference>
<name>A0A1F7SM87_9BACT</name>
<dbReference type="SFLD" id="SFLDS00029">
    <property type="entry name" value="Radical_SAM"/>
    <property type="match status" value="1"/>
</dbReference>
<dbReference type="Gene3D" id="3.80.30.20">
    <property type="entry name" value="tm_1862 like domain"/>
    <property type="match status" value="1"/>
</dbReference>
<dbReference type="InterPro" id="IPR051198">
    <property type="entry name" value="BchE-like"/>
</dbReference>
<dbReference type="SFLD" id="SFLDG01082">
    <property type="entry name" value="B12-binding_domain_containing"/>
    <property type="match status" value="1"/>
</dbReference>
<dbReference type="PANTHER" id="PTHR43409:SF7">
    <property type="entry name" value="BLL1977 PROTEIN"/>
    <property type="match status" value="1"/>
</dbReference>
<dbReference type="SUPFAM" id="SSF102114">
    <property type="entry name" value="Radical SAM enzymes"/>
    <property type="match status" value="1"/>
</dbReference>
<dbReference type="InterPro" id="IPR006158">
    <property type="entry name" value="Cobalamin-bd"/>
</dbReference>
<feature type="domain" description="Radical SAM core" evidence="9">
    <location>
        <begin position="166"/>
        <end position="382"/>
    </location>
</feature>
<dbReference type="SMART" id="SM00729">
    <property type="entry name" value="Elp3"/>
    <property type="match status" value="1"/>
</dbReference>
<sequence>MNSDNKFNKLKMLFVQPSHLKEDGTVWKSKLPWLPRLALPQLAAITPDDFETTIVDEYIEDIDFNADVDSVAITATTVQAPRAYQIAKEFIKRGKKTIMGGIHASLLPEESQKHVDSVVIGEAEGVWEEVLADLKHRNLKPVYLSRGHMDITHIPSPKLSKLPLHKYKVDFKLVQTTRGCPHNCGYCSVTKFFGSTYRHRSIEDVVRELEEIASEDIFFVDDNIAANPERAKALFKAITPLKKSWISQCCMHIAYNEELLELARESGCVNLMIGFESLSEGSLKSVNKSFNKVDDYFYVAEKLHSKGISVMGLMVFGFDYADETIFEKTVKFMDDAKIDFPCYWVLTPYPKTPLYQQLESEGRIFERDWSKYDCTHVVFKPKLMTSEVLENGYYYACKSSYSVNSIIKRLTPSSLRMAKSLIDGFPARAMVTYLFRQGALKGYHPMMG</sequence>
<evidence type="ECO:0000313" key="10">
    <source>
        <dbReference type="EMBL" id="OGL54889.1"/>
    </source>
</evidence>
<dbReference type="InterPro" id="IPR007197">
    <property type="entry name" value="rSAM"/>
</dbReference>
<dbReference type="CDD" id="cd01335">
    <property type="entry name" value="Radical_SAM"/>
    <property type="match status" value="1"/>
</dbReference>
<dbReference type="InterPro" id="IPR034466">
    <property type="entry name" value="Methyltransferase_Class_B"/>
</dbReference>
<evidence type="ECO:0000256" key="3">
    <source>
        <dbReference type="ARBA" id="ARBA00022679"/>
    </source>
</evidence>
<protein>
    <submittedName>
        <fullName evidence="10">Uncharacterized protein</fullName>
    </submittedName>
</protein>
<dbReference type="GO" id="GO:0003824">
    <property type="term" value="F:catalytic activity"/>
    <property type="evidence" value="ECO:0007669"/>
    <property type="project" value="InterPro"/>
</dbReference>
<evidence type="ECO:0000259" key="8">
    <source>
        <dbReference type="PROSITE" id="PS51332"/>
    </source>
</evidence>
<dbReference type="PROSITE" id="PS51918">
    <property type="entry name" value="RADICAL_SAM"/>
    <property type="match status" value="1"/>
</dbReference>
<dbReference type="GO" id="GO:0031419">
    <property type="term" value="F:cobalamin binding"/>
    <property type="evidence" value="ECO:0007669"/>
    <property type="project" value="InterPro"/>
</dbReference>
<proteinExistence type="predicted"/>
<keyword evidence="2" id="KW-0489">Methyltransferase</keyword>
<keyword evidence="5" id="KW-0479">Metal-binding</keyword>
<evidence type="ECO:0000256" key="7">
    <source>
        <dbReference type="ARBA" id="ARBA00023014"/>
    </source>
</evidence>
<evidence type="ECO:0000256" key="1">
    <source>
        <dbReference type="ARBA" id="ARBA00001966"/>
    </source>
</evidence>
<keyword evidence="4" id="KW-0949">S-adenosyl-L-methionine</keyword>
<dbReference type="PANTHER" id="PTHR43409">
    <property type="entry name" value="ANAEROBIC MAGNESIUM-PROTOPORPHYRIN IX MONOMETHYL ESTER CYCLASE-RELATED"/>
    <property type="match status" value="1"/>
</dbReference>
<evidence type="ECO:0000259" key="9">
    <source>
        <dbReference type="PROSITE" id="PS51918"/>
    </source>
</evidence>
<dbReference type="STRING" id="1817883.A3G31_02085"/>
<dbReference type="Pfam" id="PF13282">
    <property type="entry name" value="DUF4070"/>
    <property type="match status" value="1"/>
</dbReference>
<organism evidence="10 11">
    <name type="scientific">Candidatus Schekmanbacteria bacterium RIFCSPLOWO2_12_FULL_38_15</name>
    <dbReference type="NCBI Taxonomy" id="1817883"/>
    <lineage>
        <taxon>Bacteria</taxon>
        <taxon>Candidatus Schekmaniibacteriota</taxon>
    </lineage>
</organism>
<keyword evidence="3" id="KW-0808">Transferase</keyword>
<comment type="caution">
    <text evidence="10">The sequence shown here is derived from an EMBL/GenBank/DDBJ whole genome shotgun (WGS) entry which is preliminary data.</text>
</comment>
<dbReference type="InterPro" id="IPR025274">
    <property type="entry name" value="DUF4070"/>
</dbReference>
<dbReference type="InterPro" id="IPR006638">
    <property type="entry name" value="Elp3/MiaA/NifB-like_rSAM"/>
</dbReference>
<reference evidence="10 11" key="1">
    <citation type="journal article" date="2016" name="Nat. Commun.">
        <title>Thousands of microbial genomes shed light on interconnected biogeochemical processes in an aquifer system.</title>
        <authorList>
            <person name="Anantharaman K."/>
            <person name="Brown C.T."/>
            <person name="Hug L.A."/>
            <person name="Sharon I."/>
            <person name="Castelle C.J."/>
            <person name="Probst A.J."/>
            <person name="Thomas B.C."/>
            <person name="Singh A."/>
            <person name="Wilkins M.J."/>
            <person name="Karaoz U."/>
            <person name="Brodie E.L."/>
            <person name="Williams K.H."/>
            <person name="Hubbard S.S."/>
            <person name="Banfield J.F."/>
        </authorList>
    </citation>
    <scope>NUCLEOTIDE SEQUENCE [LARGE SCALE GENOMIC DNA]</scope>
</reference>
<evidence type="ECO:0000256" key="6">
    <source>
        <dbReference type="ARBA" id="ARBA00023004"/>
    </source>
</evidence>
<dbReference type="InterPro" id="IPR023404">
    <property type="entry name" value="rSAM_horseshoe"/>
</dbReference>
<dbReference type="GO" id="GO:0051539">
    <property type="term" value="F:4 iron, 4 sulfur cluster binding"/>
    <property type="evidence" value="ECO:0007669"/>
    <property type="project" value="UniProtKB-KW"/>
</dbReference>
<dbReference type="InterPro" id="IPR058240">
    <property type="entry name" value="rSAM_sf"/>
</dbReference>
<gene>
    <name evidence="10" type="ORF">A3G31_02085</name>
</gene>
<comment type="cofactor">
    <cofactor evidence="1">
        <name>[4Fe-4S] cluster</name>
        <dbReference type="ChEBI" id="CHEBI:49883"/>
    </cofactor>
</comment>
<evidence type="ECO:0000256" key="2">
    <source>
        <dbReference type="ARBA" id="ARBA00022603"/>
    </source>
</evidence>
<evidence type="ECO:0000256" key="5">
    <source>
        <dbReference type="ARBA" id="ARBA00022723"/>
    </source>
</evidence>
<dbReference type="Proteomes" id="UP000178082">
    <property type="component" value="Unassembled WGS sequence"/>
</dbReference>
<dbReference type="PROSITE" id="PS51332">
    <property type="entry name" value="B12_BINDING"/>
    <property type="match status" value="1"/>
</dbReference>
<evidence type="ECO:0000256" key="4">
    <source>
        <dbReference type="ARBA" id="ARBA00022691"/>
    </source>
</evidence>
<feature type="domain" description="B12-binding" evidence="8">
    <location>
        <begin position="55"/>
        <end position="141"/>
    </location>
</feature>
<accession>A0A1F7SM87</accession>
<dbReference type="Gene3D" id="3.40.50.280">
    <property type="entry name" value="Cobalamin-binding domain"/>
    <property type="match status" value="1"/>
</dbReference>
<keyword evidence="7" id="KW-0411">Iron-sulfur</keyword>
<dbReference type="Pfam" id="PF02310">
    <property type="entry name" value="B12-binding"/>
    <property type="match status" value="1"/>
</dbReference>
<dbReference type="GO" id="GO:0005829">
    <property type="term" value="C:cytosol"/>
    <property type="evidence" value="ECO:0007669"/>
    <property type="project" value="TreeGrafter"/>
</dbReference>
<evidence type="ECO:0000313" key="11">
    <source>
        <dbReference type="Proteomes" id="UP000178082"/>
    </source>
</evidence>
<dbReference type="EMBL" id="MGDI01000005">
    <property type="protein sequence ID" value="OGL54889.1"/>
    <property type="molecule type" value="Genomic_DNA"/>
</dbReference>